<comment type="subcellular location">
    <subcellularLocation>
        <location evidence="1">Cell inner membrane</location>
        <topology evidence="1">Multi-pass membrane protein</topology>
    </subcellularLocation>
</comment>
<reference evidence="10 11" key="1">
    <citation type="submission" date="2024-06" db="EMBL/GenBank/DDBJ databases">
        <title>Genomics of switchgrass bacterial isolates.</title>
        <authorList>
            <person name="Shade A."/>
        </authorList>
    </citation>
    <scope>NUCLEOTIDE SEQUENCE [LARGE SCALE GENOMIC DNA]</scope>
    <source>
        <strain evidence="10 11">PvP084</strain>
    </source>
</reference>
<keyword evidence="11" id="KW-1185">Reference proteome</keyword>
<comment type="caution">
    <text evidence="10">The sequence shown here is derived from an EMBL/GenBank/DDBJ whole genome shotgun (WGS) entry which is preliminary data.</text>
</comment>
<dbReference type="InterPro" id="IPR007272">
    <property type="entry name" value="Sulf_transp_TsuA/YedE"/>
</dbReference>
<evidence type="ECO:0000256" key="7">
    <source>
        <dbReference type="ARBA" id="ARBA00023136"/>
    </source>
</evidence>
<accession>A0ABV2NTB5</accession>
<keyword evidence="3" id="KW-1003">Cell membrane</keyword>
<evidence type="ECO:0000256" key="8">
    <source>
        <dbReference type="ARBA" id="ARBA00035655"/>
    </source>
</evidence>
<evidence type="ECO:0000256" key="3">
    <source>
        <dbReference type="ARBA" id="ARBA00022475"/>
    </source>
</evidence>
<sequence>MTAFLAPLAGGALIGASAALLLLANGRIAGISGILGGLLDSLFDRLFDSPLGPAARDWAWRAAFLVGLLAGPALYRLAAGHWPDVRAGASWPMLIAAGLLVGYGTRLGSGCTSGHGVCGLARLSPRSLAAVATFMAAAIVTVFLVRHGVTR</sequence>
<dbReference type="PANTHER" id="PTHR30574:SF1">
    <property type="entry name" value="SULPHUR TRANSPORT DOMAIN-CONTAINING PROTEIN"/>
    <property type="match status" value="1"/>
</dbReference>
<protein>
    <submittedName>
        <fullName evidence="10">Membrane protein YedE/YeeE</fullName>
    </submittedName>
</protein>
<feature type="transmembrane region" description="Helical" evidence="9">
    <location>
        <begin position="89"/>
        <end position="107"/>
    </location>
</feature>
<evidence type="ECO:0000256" key="5">
    <source>
        <dbReference type="ARBA" id="ARBA00022692"/>
    </source>
</evidence>
<evidence type="ECO:0000256" key="1">
    <source>
        <dbReference type="ARBA" id="ARBA00004429"/>
    </source>
</evidence>
<name>A0ABV2NTB5_9HYPH</name>
<feature type="transmembrane region" description="Helical" evidence="9">
    <location>
        <begin position="58"/>
        <end position="77"/>
    </location>
</feature>
<proteinExistence type="inferred from homology"/>
<evidence type="ECO:0000256" key="9">
    <source>
        <dbReference type="SAM" id="Phobius"/>
    </source>
</evidence>
<organism evidence="10 11">
    <name type="scientific">Methylobacterium radiotolerans</name>
    <dbReference type="NCBI Taxonomy" id="31998"/>
    <lineage>
        <taxon>Bacteria</taxon>
        <taxon>Pseudomonadati</taxon>
        <taxon>Pseudomonadota</taxon>
        <taxon>Alphaproteobacteria</taxon>
        <taxon>Hyphomicrobiales</taxon>
        <taxon>Methylobacteriaceae</taxon>
        <taxon>Methylobacterium</taxon>
    </lineage>
</organism>
<keyword evidence="7 9" id="KW-0472">Membrane</keyword>
<keyword evidence="2" id="KW-0813">Transport</keyword>
<dbReference type="PANTHER" id="PTHR30574">
    <property type="entry name" value="INNER MEMBRANE PROTEIN YEDE"/>
    <property type="match status" value="1"/>
</dbReference>
<evidence type="ECO:0000313" key="10">
    <source>
        <dbReference type="EMBL" id="MET3869628.1"/>
    </source>
</evidence>
<evidence type="ECO:0000256" key="2">
    <source>
        <dbReference type="ARBA" id="ARBA00022448"/>
    </source>
</evidence>
<comment type="similarity">
    <text evidence="8">Belongs to the TsuA/YedE (TC 9.B.102) family.</text>
</comment>
<keyword evidence="4" id="KW-0997">Cell inner membrane</keyword>
<dbReference type="Pfam" id="PF04143">
    <property type="entry name" value="Sulf_transp"/>
    <property type="match status" value="1"/>
</dbReference>
<dbReference type="EMBL" id="JBEPNW010000003">
    <property type="protein sequence ID" value="MET3869628.1"/>
    <property type="molecule type" value="Genomic_DNA"/>
</dbReference>
<dbReference type="Proteomes" id="UP001549119">
    <property type="component" value="Unassembled WGS sequence"/>
</dbReference>
<evidence type="ECO:0000256" key="6">
    <source>
        <dbReference type="ARBA" id="ARBA00022989"/>
    </source>
</evidence>
<feature type="transmembrane region" description="Helical" evidence="9">
    <location>
        <begin position="128"/>
        <end position="149"/>
    </location>
</feature>
<evidence type="ECO:0000313" key="11">
    <source>
        <dbReference type="Proteomes" id="UP001549119"/>
    </source>
</evidence>
<gene>
    <name evidence="10" type="ORF">ABIC20_007006</name>
</gene>
<keyword evidence="5 9" id="KW-0812">Transmembrane</keyword>
<keyword evidence="6 9" id="KW-1133">Transmembrane helix</keyword>
<dbReference type="RefSeq" id="WP_053622059.1">
    <property type="nucleotide sequence ID" value="NZ_CP090580.1"/>
</dbReference>
<evidence type="ECO:0000256" key="4">
    <source>
        <dbReference type="ARBA" id="ARBA00022519"/>
    </source>
</evidence>